<organism evidence="4 5">
    <name type="scientific">Tanacetum coccineum</name>
    <dbReference type="NCBI Taxonomy" id="301880"/>
    <lineage>
        <taxon>Eukaryota</taxon>
        <taxon>Viridiplantae</taxon>
        <taxon>Streptophyta</taxon>
        <taxon>Embryophyta</taxon>
        <taxon>Tracheophyta</taxon>
        <taxon>Spermatophyta</taxon>
        <taxon>Magnoliopsida</taxon>
        <taxon>eudicotyledons</taxon>
        <taxon>Gunneridae</taxon>
        <taxon>Pentapetalae</taxon>
        <taxon>asterids</taxon>
        <taxon>campanulids</taxon>
        <taxon>Asterales</taxon>
        <taxon>Asteraceae</taxon>
        <taxon>Asteroideae</taxon>
        <taxon>Anthemideae</taxon>
        <taxon>Anthemidinae</taxon>
        <taxon>Tanacetum</taxon>
    </lineage>
</organism>
<dbReference type="Pfam" id="PF17919">
    <property type="entry name" value="RT_RNaseH_2"/>
    <property type="match status" value="1"/>
</dbReference>
<evidence type="ECO:0000259" key="2">
    <source>
        <dbReference type="Pfam" id="PF17919"/>
    </source>
</evidence>
<dbReference type="InterPro" id="IPR041588">
    <property type="entry name" value="Integrase_H2C2"/>
</dbReference>
<feature type="domain" description="Reverse transcriptase/retrotransposon-derived protein RNase H-like" evidence="2">
    <location>
        <begin position="278"/>
        <end position="341"/>
    </location>
</feature>
<dbReference type="InterPro" id="IPR050951">
    <property type="entry name" value="Retrovirus_Pol_polyprotein"/>
</dbReference>
<evidence type="ECO:0000256" key="1">
    <source>
        <dbReference type="ARBA" id="ARBA00023268"/>
    </source>
</evidence>
<accession>A0ABQ5E8D5</accession>
<keyword evidence="4" id="KW-0548">Nucleotidyltransferase</keyword>
<keyword evidence="4" id="KW-0808">Transferase</keyword>
<gene>
    <name evidence="4" type="ORF">Tco_0955808</name>
</gene>
<evidence type="ECO:0000259" key="3">
    <source>
        <dbReference type="Pfam" id="PF17921"/>
    </source>
</evidence>
<feature type="domain" description="Integrase zinc-binding" evidence="3">
    <location>
        <begin position="463"/>
        <end position="518"/>
    </location>
</feature>
<protein>
    <submittedName>
        <fullName evidence="4">Reverse transcriptase domain-containing protein</fullName>
    </submittedName>
</protein>
<keyword evidence="1" id="KW-0511">Multifunctional enzyme</keyword>
<dbReference type="Pfam" id="PF17921">
    <property type="entry name" value="Integrase_H2C2"/>
    <property type="match status" value="1"/>
</dbReference>
<dbReference type="Gene3D" id="1.10.340.70">
    <property type="match status" value="1"/>
</dbReference>
<comment type="caution">
    <text evidence="4">The sequence shown here is derived from an EMBL/GenBank/DDBJ whole genome shotgun (WGS) entry which is preliminary data.</text>
</comment>
<proteinExistence type="predicted"/>
<dbReference type="SUPFAM" id="SSF56672">
    <property type="entry name" value="DNA/RNA polymerases"/>
    <property type="match status" value="1"/>
</dbReference>
<dbReference type="InterPro" id="IPR041577">
    <property type="entry name" value="RT_RNaseH_2"/>
</dbReference>
<reference evidence="4" key="2">
    <citation type="submission" date="2022-01" db="EMBL/GenBank/DDBJ databases">
        <authorList>
            <person name="Yamashiro T."/>
            <person name="Shiraishi A."/>
            <person name="Satake H."/>
            <person name="Nakayama K."/>
        </authorList>
    </citation>
    <scope>NUCLEOTIDE SEQUENCE</scope>
</reference>
<name>A0ABQ5E8D5_9ASTR</name>
<keyword evidence="5" id="KW-1185">Reference proteome</keyword>
<dbReference type="Proteomes" id="UP001151760">
    <property type="component" value="Unassembled WGS sequence"/>
</dbReference>
<dbReference type="PANTHER" id="PTHR37984">
    <property type="entry name" value="PROTEIN CBG26694"/>
    <property type="match status" value="1"/>
</dbReference>
<dbReference type="InterPro" id="IPR043502">
    <property type="entry name" value="DNA/RNA_pol_sf"/>
</dbReference>
<evidence type="ECO:0000313" key="4">
    <source>
        <dbReference type="EMBL" id="GJT47093.1"/>
    </source>
</evidence>
<dbReference type="CDD" id="cd09274">
    <property type="entry name" value="RNase_HI_RT_Ty3"/>
    <property type="match status" value="1"/>
</dbReference>
<reference evidence="4" key="1">
    <citation type="journal article" date="2022" name="Int. J. Mol. Sci.">
        <title>Draft Genome of Tanacetum Coccineum: Genomic Comparison of Closely Related Tanacetum-Family Plants.</title>
        <authorList>
            <person name="Yamashiro T."/>
            <person name="Shiraishi A."/>
            <person name="Nakayama K."/>
            <person name="Satake H."/>
        </authorList>
    </citation>
    <scope>NUCLEOTIDE SEQUENCE</scope>
</reference>
<sequence length="549" mass="62971">MVYQLTKFHVQRVDMVINPPWNLPFLGAKGLTSPEQTATGKGISNPLMALTMDIHLSGGQRTDYSRVPDVMVNWLWVVEGLTLERCSTFGKKDKLEPSYVGTFEIFGYIGPTFLFDELRVLMPRVVKSRDEIFSRWGYCDNHDLSRLDNQSIERDRLIGIGFVLNFVKFISFTFGDKEMISVIEAIIREVFVKLLLDSFGKLSIRRDLIDIRVDVIHPKPVAVVAFPAAAIMRTQAQHGEAIRGIQEHLLGVSRLLEANPKRLLLRERQARVKIEQQLAAVQDAPILALPQGAKNFIVYCDASHKGLGAVLMQNEKVIAYASRQLKIHEENYTTHDLEFGASSLQHILDQKELNMRQRRWLELLSDYDCEIRYHPGKANVVADALSRKEQIKPLRVRVLVMTIGLDLPKQILNAQTEVQKPENLKNEDVRGMIKKDIPKEKLEPRTDGTLCLNSRSWLPSYGDLRTVIMHESHKSKYSIHLGSDKMYQDMKKLYWWPNMKADIATYVNKCLTCARVKAEHQRPSVLLIQPEIPQWKWDKITMDFVTKAS</sequence>
<keyword evidence="4" id="KW-0695">RNA-directed DNA polymerase</keyword>
<dbReference type="GO" id="GO:0003964">
    <property type="term" value="F:RNA-directed DNA polymerase activity"/>
    <property type="evidence" value="ECO:0007669"/>
    <property type="project" value="UniProtKB-KW"/>
</dbReference>
<evidence type="ECO:0000313" key="5">
    <source>
        <dbReference type="Proteomes" id="UP001151760"/>
    </source>
</evidence>
<dbReference type="PANTHER" id="PTHR37984:SF5">
    <property type="entry name" value="PROTEIN NYNRIN-LIKE"/>
    <property type="match status" value="1"/>
</dbReference>
<dbReference type="EMBL" id="BQNB010016039">
    <property type="protein sequence ID" value="GJT47093.1"/>
    <property type="molecule type" value="Genomic_DNA"/>
</dbReference>